<evidence type="ECO:0008006" key="4">
    <source>
        <dbReference type="Google" id="ProtNLM"/>
    </source>
</evidence>
<keyword evidence="1" id="KW-0812">Transmembrane</keyword>
<name>A0A829R9K5_LISGR</name>
<feature type="transmembrane region" description="Helical" evidence="1">
    <location>
        <begin position="135"/>
        <end position="156"/>
    </location>
</feature>
<dbReference type="Proteomes" id="UP000019251">
    <property type="component" value="Unassembled WGS sequence"/>
</dbReference>
<proteinExistence type="predicted"/>
<feature type="transmembrane region" description="Helical" evidence="1">
    <location>
        <begin position="99"/>
        <end position="123"/>
    </location>
</feature>
<accession>A0A829R9K5</accession>
<feature type="transmembrane region" description="Helical" evidence="1">
    <location>
        <begin position="163"/>
        <end position="181"/>
    </location>
</feature>
<reference evidence="2 3" key="1">
    <citation type="submission" date="2012-12" db="EMBL/GenBank/DDBJ databases">
        <title>Novel taxa of Listeriaceae from agricultural environments in the United States.</title>
        <authorList>
            <person name="den Bakker H.C."/>
            <person name="Allred A."/>
            <person name="Warchocki S."/>
            <person name="Wright E.M."/>
            <person name="Burrell A."/>
            <person name="Nightingale K.K."/>
            <person name="Kephart D."/>
            <person name="Wiedmann M."/>
        </authorList>
    </citation>
    <scope>NUCLEOTIDE SEQUENCE [LARGE SCALE GENOMIC DNA]</scope>
    <source>
        <strain evidence="2 3">FSL F6-1183</strain>
    </source>
</reference>
<evidence type="ECO:0000256" key="1">
    <source>
        <dbReference type="SAM" id="Phobius"/>
    </source>
</evidence>
<dbReference type="RefSeq" id="WP_036103592.1">
    <property type="nucleotide sequence ID" value="NZ_AODG01000003.1"/>
</dbReference>
<dbReference type="AlphaFoldDB" id="A0A829R9K5"/>
<evidence type="ECO:0000313" key="2">
    <source>
        <dbReference type="EMBL" id="EUJ30430.1"/>
    </source>
</evidence>
<organism evidence="2 3">
    <name type="scientific">Listeria grayi FSL F6-1183</name>
    <dbReference type="NCBI Taxonomy" id="1265827"/>
    <lineage>
        <taxon>Bacteria</taxon>
        <taxon>Bacillati</taxon>
        <taxon>Bacillota</taxon>
        <taxon>Bacilli</taxon>
        <taxon>Bacillales</taxon>
        <taxon>Listeriaceae</taxon>
        <taxon>Listeria</taxon>
    </lineage>
</organism>
<keyword evidence="1" id="KW-0472">Membrane</keyword>
<feature type="transmembrane region" description="Helical" evidence="1">
    <location>
        <begin position="47"/>
        <end position="67"/>
    </location>
</feature>
<feature type="transmembrane region" description="Helical" evidence="1">
    <location>
        <begin position="212"/>
        <end position="235"/>
    </location>
</feature>
<dbReference type="GO" id="GO:0140359">
    <property type="term" value="F:ABC-type transporter activity"/>
    <property type="evidence" value="ECO:0007669"/>
    <property type="project" value="InterPro"/>
</dbReference>
<dbReference type="GO" id="GO:0005886">
    <property type="term" value="C:plasma membrane"/>
    <property type="evidence" value="ECO:0007669"/>
    <property type="project" value="UniProtKB-SubCell"/>
</dbReference>
<sequence length="241" mass="26519">MMTIVRLSLLEVKKIGSRPYSYLVLLVATFASIGMGVEVLSSDTFSMTHIFLFFAMIAEWIIIYYGAKSLGEEFSVKTSTIIFTKNVSRKIILLSKLTSLALIGLMMGIISSSIAVIFQYLLTGNLTGEFLIKEALFNTIAYILFTMLVGSFGILVASLTMNLTTALLISIVAFQFLPALLEMTVEKFSFLKGGMEYIPFHSAIKFLELHQFGTATLVGIIGGIILFTVCSVILIDNKDLV</sequence>
<evidence type="ECO:0000313" key="3">
    <source>
        <dbReference type="Proteomes" id="UP000019251"/>
    </source>
</evidence>
<keyword evidence="1" id="KW-1133">Transmembrane helix</keyword>
<protein>
    <recommendedName>
        <fullName evidence="4">ABC transporter permease</fullName>
    </recommendedName>
</protein>
<dbReference type="EMBL" id="AODG01000003">
    <property type="protein sequence ID" value="EUJ30430.1"/>
    <property type="molecule type" value="Genomic_DNA"/>
</dbReference>
<comment type="caution">
    <text evidence="2">The sequence shown here is derived from an EMBL/GenBank/DDBJ whole genome shotgun (WGS) entry which is preliminary data.</text>
</comment>
<feature type="transmembrane region" description="Helical" evidence="1">
    <location>
        <begin position="20"/>
        <end position="41"/>
    </location>
</feature>
<gene>
    <name evidence="2" type="ORF">LMUR_01080</name>
</gene>